<dbReference type="Pfam" id="PF04055">
    <property type="entry name" value="Radical_SAM"/>
    <property type="match status" value="1"/>
</dbReference>
<dbReference type="CDD" id="cd01335">
    <property type="entry name" value="Radical_SAM"/>
    <property type="match status" value="1"/>
</dbReference>
<keyword evidence="6" id="KW-0479">Metal-binding</keyword>
<keyword evidence="12" id="KW-0456">Lyase</keyword>
<dbReference type="SMART" id="SM00729">
    <property type="entry name" value="Elp3"/>
    <property type="match status" value="1"/>
</dbReference>
<evidence type="ECO:0000256" key="5">
    <source>
        <dbReference type="ARBA" id="ARBA00022691"/>
    </source>
</evidence>
<keyword evidence="4" id="KW-0004">4Fe-4S</keyword>
<protein>
    <recommendedName>
        <fullName evidence="3">GTP 3',8-cyclase</fullName>
        <ecNumber evidence="3">4.1.99.22</ecNumber>
    </recommendedName>
</protein>
<evidence type="ECO:0000256" key="6">
    <source>
        <dbReference type="ARBA" id="ARBA00022723"/>
    </source>
</evidence>
<dbReference type="InterPro" id="IPR040064">
    <property type="entry name" value="MoaA-like"/>
</dbReference>
<dbReference type="GO" id="GO:0046872">
    <property type="term" value="F:metal ion binding"/>
    <property type="evidence" value="ECO:0007669"/>
    <property type="project" value="UniProtKB-KW"/>
</dbReference>
<dbReference type="CDD" id="cd21117">
    <property type="entry name" value="Twitch_MoaA"/>
    <property type="match status" value="1"/>
</dbReference>
<dbReference type="SFLD" id="SFLDG01067">
    <property type="entry name" value="SPASM/twitch_domain_containing"/>
    <property type="match status" value="1"/>
</dbReference>
<gene>
    <name evidence="15" type="ORF">ALAG00032_LOCUS15405</name>
</gene>
<dbReference type="GO" id="GO:0061799">
    <property type="term" value="F:cyclic pyranopterin monophosphate synthase activity"/>
    <property type="evidence" value="ECO:0007669"/>
    <property type="project" value="TreeGrafter"/>
</dbReference>
<evidence type="ECO:0000256" key="13">
    <source>
        <dbReference type="ARBA" id="ARBA00048697"/>
    </source>
</evidence>
<dbReference type="EC" id="4.1.99.22" evidence="3"/>
<dbReference type="EMBL" id="HBIJ01023360">
    <property type="protein sequence ID" value="CAE0374601.1"/>
    <property type="molecule type" value="Transcribed_RNA"/>
</dbReference>
<dbReference type="InterPro" id="IPR013785">
    <property type="entry name" value="Aldolase_TIM"/>
</dbReference>
<dbReference type="GO" id="GO:0005525">
    <property type="term" value="F:GTP binding"/>
    <property type="evidence" value="ECO:0007669"/>
    <property type="project" value="UniProtKB-KW"/>
</dbReference>
<dbReference type="SFLD" id="SFLDS00029">
    <property type="entry name" value="Radical_SAM"/>
    <property type="match status" value="1"/>
</dbReference>
<evidence type="ECO:0000313" key="15">
    <source>
        <dbReference type="EMBL" id="CAE0374601.1"/>
    </source>
</evidence>
<dbReference type="InterPro" id="IPR013483">
    <property type="entry name" value="MoaA"/>
</dbReference>
<keyword evidence="7" id="KW-0547">Nucleotide-binding</keyword>
<dbReference type="InterPro" id="IPR050105">
    <property type="entry name" value="MoCo_biosynth_MoaA/MoaC"/>
</dbReference>
<accession>A0A7S3NKW4</accession>
<evidence type="ECO:0000259" key="14">
    <source>
        <dbReference type="PROSITE" id="PS51918"/>
    </source>
</evidence>
<comment type="pathway">
    <text evidence="2">Cofactor biosynthesis; molybdopterin biosynthesis.</text>
</comment>
<dbReference type="PANTHER" id="PTHR22960">
    <property type="entry name" value="MOLYBDOPTERIN COFACTOR SYNTHESIS PROTEIN A"/>
    <property type="match status" value="1"/>
</dbReference>
<keyword evidence="5" id="KW-0949">S-adenosyl-L-methionine</keyword>
<dbReference type="Pfam" id="PF06463">
    <property type="entry name" value="Mob_synth_C"/>
    <property type="match status" value="1"/>
</dbReference>
<evidence type="ECO:0000256" key="12">
    <source>
        <dbReference type="ARBA" id="ARBA00023239"/>
    </source>
</evidence>
<dbReference type="GO" id="GO:0051539">
    <property type="term" value="F:4 iron, 4 sulfur cluster binding"/>
    <property type="evidence" value="ECO:0007669"/>
    <property type="project" value="UniProtKB-KW"/>
</dbReference>
<dbReference type="UniPathway" id="UPA00344"/>
<keyword evidence="8" id="KW-0408">Iron</keyword>
<keyword evidence="11" id="KW-0501">Molybdenum cofactor biosynthesis</keyword>
<evidence type="ECO:0000256" key="10">
    <source>
        <dbReference type="ARBA" id="ARBA00023134"/>
    </source>
</evidence>
<dbReference type="SFLD" id="SFLDG01386">
    <property type="entry name" value="main_SPASM_domain-containing"/>
    <property type="match status" value="1"/>
</dbReference>
<evidence type="ECO:0000256" key="2">
    <source>
        <dbReference type="ARBA" id="ARBA00005046"/>
    </source>
</evidence>
<sequence length="405" mass="45549">MFRLYALRHMRRYFSESVLEKRREKLRAGPGLSDFMGSSTPLTRPQASLKKVAIAKNDRDMINLQDRFGRVHNYLRISLTERCNFRCTYCMPADGVMLSPESNLLASEEILRLAYIFAQMGTTKVRLTGGEPTLRKDLAYLCQQIKALNGIDSVGLTTNGVLLTKLLDQLLLAGVSTINVSLDSVNPTTFSTMTRRPPQTLDKVLDGISAASLSPIKVKLNCVVMRDQNEKQLPHLIEFFMNHSHRFPHLDLRFIEWMPFNANEWKSKTLVPADEMIQIIQSTGTHRLQSLQATDPNDTTRWFRIKDAPAQVGRIGFISSMTQHFCGGCNRVRLTSDGALKTCLFGNDAVSLRDLMRRGVSDIELAEAIHAALQLKHFKHNGHDDGALALAQHSDENRPMVRIGG</sequence>
<organism evidence="15">
    <name type="scientific">Aureoumbra lagunensis</name>
    <dbReference type="NCBI Taxonomy" id="44058"/>
    <lineage>
        <taxon>Eukaryota</taxon>
        <taxon>Sar</taxon>
        <taxon>Stramenopiles</taxon>
        <taxon>Ochrophyta</taxon>
        <taxon>Pelagophyceae</taxon>
        <taxon>Pelagomonadales</taxon>
        <taxon>Aureoumbra</taxon>
    </lineage>
</organism>
<dbReference type="SFLD" id="SFLDG01383">
    <property type="entry name" value="cyclic_pyranopterin_phosphate"/>
    <property type="match status" value="1"/>
</dbReference>
<name>A0A7S3NKW4_9STRA</name>
<dbReference type="AlphaFoldDB" id="A0A7S3NKW4"/>
<evidence type="ECO:0000256" key="3">
    <source>
        <dbReference type="ARBA" id="ARBA00012167"/>
    </source>
</evidence>
<dbReference type="GO" id="GO:0061798">
    <property type="term" value="F:GTP 3',8'-cyclase activity"/>
    <property type="evidence" value="ECO:0007669"/>
    <property type="project" value="UniProtKB-EC"/>
</dbReference>
<dbReference type="GO" id="GO:0006777">
    <property type="term" value="P:Mo-molybdopterin cofactor biosynthetic process"/>
    <property type="evidence" value="ECO:0007669"/>
    <property type="project" value="UniProtKB-KW"/>
</dbReference>
<evidence type="ECO:0000256" key="7">
    <source>
        <dbReference type="ARBA" id="ARBA00022741"/>
    </source>
</evidence>
<comment type="cofactor">
    <cofactor evidence="1">
        <name>[4Fe-4S] cluster</name>
        <dbReference type="ChEBI" id="CHEBI:49883"/>
    </cofactor>
</comment>
<dbReference type="Gene3D" id="3.20.20.70">
    <property type="entry name" value="Aldolase class I"/>
    <property type="match status" value="1"/>
</dbReference>
<keyword evidence="9" id="KW-0411">Iron-sulfur</keyword>
<dbReference type="PANTHER" id="PTHR22960:SF0">
    <property type="entry name" value="MOLYBDENUM COFACTOR BIOSYNTHESIS PROTEIN 1"/>
    <property type="match status" value="1"/>
</dbReference>
<dbReference type="InterPro" id="IPR000385">
    <property type="entry name" value="MoaA_NifB_PqqE_Fe-S-bd_CS"/>
</dbReference>
<comment type="catalytic activity">
    <reaction evidence="13">
        <text>GTP + AH2 + S-adenosyl-L-methionine = (8S)-3',8-cyclo-7,8-dihydroguanosine 5'-triphosphate + 5'-deoxyadenosine + L-methionine + A + H(+)</text>
        <dbReference type="Rhea" id="RHEA:49576"/>
        <dbReference type="ChEBI" id="CHEBI:13193"/>
        <dbReference type="ChEBI" id="CHEBI:15378"/>
        <dbReference type="ChEBI" id="CHEBI:17319"/>
        <dbReference type="ChEBI" id="CHEBI:17499"/>
        <dbReference type="ChEBI" id="CHEBI:37565"/>
        <dbReference type="ChEBI" id="CHEBI:57844"/>
        <dbReference type="ChEBI" id="CHEBI:59789"/>
        <dbReference type="ChEBI" id="CHEBI:131766"/>
        <dbReference type="EC" id="4.1.99.22"/>
    </reaction>
</comment>
<keyword evidence="10" id="KW-0342">GTP-binding</keyword>
<evidence type="ECO:0000256" key="11">
    <source>
        <dbReference type="ARBA" id="ARBA00023150"/>
    </source>
</evidence>
<feature type="domain" description="Radical SAM core" evidence="14">
    <location>
        <begin position="67"/>
        <end position="287"/>
    </location>
</feature>
<dbReference type="InterPro" id="IPR010505">
    <property type="entry name" value="MoaA_twitch"/>
</dbReference>
<dbReference type="InterPro" id="IPR006638">
    <property type="entry name" value="Elp3/MiaA/NifB-like_rSAM"/>
</dbReference>
<reference evidence="15" key="1">
    <citation type="submission" date="2021-01" db="EMBL/GenBank/DDBJ databases">
        <authorList>
            <person name="Corre E."/>
            <person name="Pelletier E."/>
            <person name="Niang G."/>
            <person name="Scheremetjew M."/>
            <person name="Finn R."/>
            <person name="Kale V."/>
            <person name="Holt S."/>
            <person name="Cochrane G."/>
            <person name="Meng A."/>
            <person name="Brown T."/>
            <person name="Cohen L."/>
        </authorList>
    </citation>
    <scope>NUCLEOTIDE SEQUENCE</scope>
    <source>
        <strain evidence="15">CCMP1510</strain>
    </source>
</reference>
<dbReference type="SUPFAM" id="SSF102114">
    <property type="entry name" value="Radical SAM enzymes"/>
    <property type="match status" value="1"/>
</dbReference>
<dbReference type="InterPro" id="IPR007197">
    <property type="entry name" value="rSAM"/>
</dbReference>
<dbReference type="InterPro" id="IPR058240">
    <property type="entry name" value="rSAM_sf"/>
</dbReference>
<evidence type="ECO:0000256" key="4">
    <source>
        <dbReference type="ARBA" id="ARBA00022485"/>
    </source>
</evidence>
<proteinExistence type="predicted"/>
<dbReference type="NCBIfam" id="TIGR02666">
    <property type="entry name" value="moaA"/>
    <property type="match status" value="1"/>
</dbReference>
<evidence type="ECO:0000256" key="8">
    <source>
        <dbReference type="ARBA" id="ARBA00023004"/>
    </source>
</evidence>
<dbReference type="PROSITE" id="PS51918">
    <property type="entry name" value="RADICAL_SAM"/>
    <property type="match status" value="1"/>
</dbReference>
<evidence type="ECO:0000256" key="1">
    <source>
        <dbReference type="ARBA" id="ARBA00001966"/>
    </source>
</evidence>
<dbReference type="PROSITE" id="PS01305">
    <property type="entry name" value="MOAA_NIFB_PQQE"/>
    <property type="match status" value="1"/>
</dbReference>
<evidence type="ECO:0000256" key="9">
    <source>
        <dbReference type="ARBA" id="ARBA00023014"/>
    </source>
</evidence>